<protein>
    <submittedName>
        <fullName evidence="2">Uncharacterized protein</fullName>
    </submittedName>
</protein>
<gene>
    <name evidence="2" type="ORF">Tco_0728767</name>
</gene>
<reference evidence="2" key="1">
    <citation type="journal article" date="2022" name="Int. J. Mol. Sci.">
        <title>Draft Genome of Tanacetum Coccineum: Genomic Comparison of Closely Related Tanacetum-Family Plants.</title>
        <authorList>
            <person name="Yamashiro T."/>
            <person name="Shiraishi A."/>
            <person name="Nakayama K."/>
            <person name="Satake H."/>
        </authorList>
    </citation>
    <scope>NUCLEOTIDE SEQUENCE</scope>
</reference>
<comment type="caution">
    <text evidence="2">The sequence shown here is derived from an EMBL/GenBank/DDBJ whole genome shotgun (WGS) entry which is preliminary data.</text>
</comment>
<evidence type="ECO:0000256" key="1">
    <source>
        <dbReference type="SAM" id="MobiDB-lite"/>
    </source>
</evidence>
<sequence length="489" mass="56766">MSSITAQQTKLDLELVPKEKRLEIGKCNGRLNPGKKQREPTFQVVLDALALTPCYSAFLITADVPEVYMHQFWDTIHKYENSYRFRMDKKKKFDLNLEIFRDIFQICPRVHGQNFDELPTDEDIVSFFKELGHTKEIKSIIDVVVDQMHQPWRTFATIINRSLSGKTTGLDKLCLSKAQIFWAMYYKKNVDYVELLWEDFTYQIDNRAHKKQDKMYYPRFTKVIIHHFLTKDKTISKRNKIGMHTSRDDYLINTLRFIFAKEESQIYGAQLPKSMTTSPEEPTRKSKRVKRPTKKSSDAPTAGVVIRENPVKSSSKKKEKITVEKRKGIDLLSEVALTEEAYNNEQGSRSEESDQERDSGDDKDQSDSEKGSDFEHETDENKSGSESYQEENEEDETDEEEKNDEFVKTSSNDTDDEDETTIKDKTEGDEDKGMDYATNQFDDDVYIRMNEPVDTDKGFIQKEGTDAKMINVQQGNENPEISQVIKDAH</sequence>
<feature type="region of interest" description="Disordered" evidence="1">
    <location>
        <begin position="270"/>
        <end position="320"/>
    </location>
</feature>
<dbReference type="EMBL" id="BQNB010010558">
    <property type="protein sequence ID" value="GJS78886.1"/>
    <property type="molecule type" value="Genomic_DNA"/>
</dbReference>
<evidence type="ECO:0000313" key="3">
    <source>
        <dbReference type="Proteomes" id="UP001151760"/>
    </source>
</evidence>
<dbReference type="Proteomes" id="UP001151760">
    <property type="component" value="Unassembled WGS sequence"/>
</dbReference>
<evidence type="ECO:0000313" key="2">
    <source>
        <dbReference type="EMBL" id="GJS78886.1"/>
    </source>
</evidence>
<feature type="compositionally biased region" description="Acidic residues" evidence="1">
    <location>
        <begin position="388"/>
        <end position="403"/>
    </location>
</feature>
<keyword evidence="3" id="KW-1185">Reference proteome</keyword>
<feature type="compositionally biased region" description="Basic residues" evidence="1">
    <location>
        <begin position="285"/>
        <end position="294"/>
    </location>
</feature>
<feature type="compositionally biased region" description="Basic and acidic residues" evidence="1">
    <location>
        <begin position="420"/>
        <end position="434"/>
    </location>
</feature>
<accession>A0ABQ4YPG0</accession>
<proteinExistence type="predicted"/>
<reference evidence="2" key="2">
    <citation type="submission" date="2022-01" db="EMBL/GenBank/DDBJ databases">
        <authorList>
            <person name="Yamashiro T."/>
            <person name="Shiraishi A."/>
            <person name="Satake H."/>
            <person name="Nakayama K."/>
        </authorList>
    </citation>
    <scope>NUCLEOTIDE SEQUENCE</scope>
</reference>
<name>A0ABQ4YPG0_9ASTR</name>
<feature type="region of interest" description="Disordered" evidence="1">
    <location>
        <begin position="337"/>
        <end position="439"/>
    </location>
</feature>
<organism evidence="2 3">
    <name type="scientific">Tanacetum coccineum</name>
    <dbReference type="NCBI Taxonomy" id="301880"/>
    <lineage>
        <taxon>Eukaryota</taxon>
        <taxon>Viridiplantae</taxon>
        <taxon>Streptophyta</taxon>
        <taxon>Embryophyta</taxon>
        <taxon>Tracheophyta</taxon>
        <taxon>Spermatophyta</taxon>
        <taxon>Magnoliopsida</taxon>
        <taxon>eudicotyledons</taxon>
        <taxon>Gunneridae</taxon>
        <taxon>Pentapetalae</taxon>
        <taxon>asterids</taxon>
        <taxon>campanulids</taxon>
        <taxon>Asterales</taxon>
        <taxon>Asteraceae</taxon>
        <taxon>Asteroideae</taxon>
        <taxon>Anthemideae</taxon>
        <taxon>Anthemidinae</taxon>
        <taxon>Tanacetum</taxon>
    </lineage>
</organism>
<feature type="compositionally biased region" description="Basic and acidic residues" evidence="1">
    <location>
        <begin position="348"/>
        <end position="383"/>
    </location>
</feature>